<feature type="region of interest" description="Disordered" evidence="1">
    <location>
        <begin position="38"/>
        <end position="79"/>
    </location>
</feature>
<protein>
    <recommendedName>
        <fullName evidence="2">Calmodulin-binding domain-containing protein</fullName>
    </recommendedName>
</protein>
<feature type="region of interest" description="Disordered" evidence="1">
    <location>
        <begin position="688"/>
        <end position="721"/>
    </location>
</feature>
<gene>
    <name evidence="3" type="ORF">LTRI10_LOCUS51153</name>
</gene>
<keyword evidence="4" id="KW-1185">Reference proteome</keyword>
<name>A0AAV2GQ99_9ROSI</name>
<feature type="region of interest" description="Disordered" evidence="1">
    <location>
        <begin position="178"/>
        <end position="252"/>
    </location>
</feature>
<feature type="region of interest" description="Disordered" evidence="1">
    <location>
        <begin position="423"/>
        <end position="470"/>
    </location>
</feature>
<dbReference type="AlphaFoldDB" id="A0AAV2GQ99"/>
<dbReference type="PANTHER" id="PTHR33349:SF41">
    <property type="entry name" value="EMB|CAB62594.1"/>
    <property type="match status" value="1"/>
</dbReference>
<feature type="compositionally biased region" description="Polar residues" evidence="1">
    <location>
        <begin position="203"/>
        <end position="212"/>
    </location>
</feature>
<evidence type="ECO:0000313" key="4">
    <source>
        <dbReference type="Proteomes" id="UP001497516"/>
    </source>
</evidence>
<feature type="domain" description="Calmodulin-binding" evidence="2">
    <location>
        <begin position="641"/>
        <end position="779"/>
    </location>
</feature>
<evidence type="ECO:0000313" key="3">
    <source>
        <dbReference type="EMBL" id="CAL1411818.1"/>
    </source>
</evidence>
<feature type="compositionally biased region" description="Basic and acidic residues" evidence="1">
    <location>
        <begin position="44"/>
        <end position="65"/>
    </location>
</feature>
<feature type="compositionally biased region" description="Polar residues" evidence="1">
    <location>
        <begin position="423"/>
        <end position="434"/>
    </location>
</feature>
<evidence type="ECO:0000259" key="2">
    <source>
        <dbReference type="SMART" id="SM01054"/>
    </source>
</evidence>
<feature type="compositionally biased region" description="Basic and acidic residues" evidence="1">
    <location>
        <begin position="395"/>
        <end position="409"/>
    </location>
</feature>
<dbReference type="GO" id="GO:0005516">
    <property type="term" value="F:calmodulin binding"/>
    <property type="evidence" value="ECO:0007669"/>
    <property type="project" value="InterPro"/>
</dbReference>
<organism evidence="3 4">
    <name type="scientific">Linum trigynum</name>
    <dbReference type="NCBI Taxonomy" id="586398"/>
    <lineage>
        <taxon>Eukaryota</taxon>
        <taxon>Viridiplantae</taxon>
        <taxon>Streptophyta</taxon>
        <taxon>Embryophyta</taxon>
        <taxon>Tracheophyta</taxon>
        <taxon>Spermatophyta</taxon>
        <taxon>Magnoliopsida</taxon>
        <taxon>eudicotyledons</taxon>
        <taxon>Gunneridae</taxon>
        <taxon>Pentapetalae</taxon>
        <taxon>rosids</taxon>
        <taxon>fabids</taxon>
        <taxon>Malpighiales</taxon>
        <taxon>Linaceae</taxon>
        <taxon>Linum</taxon>
    </lineage>
</organism>
<feature type="compositionally biased region" description="Polar residues" evidence="1">
    <location>
        <begin position="228"/>
        <end position="237"/>
    </location>
</feature>
<reference evidence="3 4" key="1">
    <citation type="submission" date="2024-04" db="EMBL/GenBank/DDBJ databases">
        <authorList>
            <person name="Fracassetti M."/>
        </authorList>
    </citation>
    <scope>NUCLEOTIDE SEQUENCE [LARGE SCALE GENOMIC DNA]</scope>
</reference>
<feature type="compositionally biased region" description="Polar residues" evidence="1">
    <location>
        <begin position="550"/>
        <end position="584"/>
    </location>
</feature>
<dbReference type="EMBL" id="OZ034822">
    <property type="protein sequence ID" value="CAL1411818.1"/>
    <property type="molecule type" value="Genomic_DNA"/>
</dbReference>
<dbReference type="Pfam" id="PF07839">
    <property type="entry name" value="CaM_binding"/>
    <property type="match status" value="1"/>
</dbReference>
<dbReference type="PANTHER" id="PTHR33349">
    <property type="entry name" value="EMB|CAB62594.1"/>
    <property type="match status" value="1"/>
</dbReference>
<dbReference type="InterPro" id="IPR012417">
    <property type="entry name" value="CaM-bd_dom_pln"/>
</dbReference>
<feature type="region of interest" description="Disordered" evidence="1">
    <location>
        <begin position="550"/>
        <end position="587"/>
    </location>
</feature>
<feature type="compositionally biased region" description="Polar residues" evidence="1">
    <location>
        <begin position="178"/>
        <end position="195"/>
    </location>
</feature>
<accession>A0AAV2GQ99</accession>
<proteinExistence type="predicted"/>
<sequence length="791" mass="87245">MVEGKIERILQADALEGLPMASESNVFPMIPDTDSFLLVPKNNDLGKEDDGGDENDHPHQDEGKVDGQTTVSNGGHVRRFSTGNISIPYTKVKILSRYLATSGGSCHDYCKYGARKEGEECDHEETHNTMSSSGTLRRFNDTLGKGHHDMFKQAAATLMERRRKMAISHVTPAKTTVALSTCSGSPKLDSQTAGSSRKDVTSNKRGTNSSIVSEDGVSPKPQRRNHSFSKNGTHNNPSRLGSSSSSELGVLGSPNLYPLVKRDVSPSMKSTTPLPKPAIVLSEIVASPKPQNPRRSVSVPKVEGSSSANKLPILSKIFSSSSSSLAEVGIPSSSGHYSKPRRVEAFVSPFHRRGSSMSKLSLSLNDVQVSKITSLGTQQRTESRRCKSHLPKSLSAREDRREQRTKKLEASVTGALNWGSISMNRKTVGSTRTGASEEKETISSPAKNKFLRRQSISEPLKSPSRNPSRLNLENMKAISQSKKDQTTNNNINVKKPNEMEQLKNERVEDPISTSSIDVGEQNMINIDMEAATTATEKRGSIKIASPTNKIEANSNHNAQSSALSTRARNMSTGAKNHIRSSNSHPFREKYKINLRRSRARSVISEPMARSKDCHSVISSTESCETDLVLEQKALDRVITSRTSNRRTRRGTILSIKNRDEQPRKLHFRPGRVIEFKPEITSLPRRLKFKRRAPRSDSSQSKVEVTSGVLRKGGGRREGPPRRVEFMDTEKVILRHQYMQGEKVLQASQNNVIEETASKLVEDRKSKVKALVGAFELLLTLQDSKPVPTISV</sequence>
<dbReference type="SMART" id="SM01054">
    <property type="entry name" value="CaM_binding"/>
    <property type="match status" value="1"/>
</dbReference>
<feature type="region of interest" description="Disordered" evidence="1">
    <location>
        <begin position="374"/>
        <end position="411"/>
    </location>
</feature>
<feature type="compositionally biased region" description="Low complexity" evidence="1">
    <location>
        <begin position="238"/>
        <end position="252"/>
    </location>
</feature>
<dbReference type="Proteomes" id="UP001497516">
    <property type="component" value="Chromosome 9"/>
</dbReference>
<evidence type="ECO:0000256" key="1">
    <source>
        <dbReference type="SAM" id="MobiDB-lite"/>
    </source>
</evidence>